<dbReference type="eggNOG" id="COG1778">
    <property type="taxonomic scope" value="Bacteria"/>
</dbReference>
<evidence type="ECO:0000256" key="6">
    <source>
        <dbReference type="ARBA" id="ARBA00020092"/>
    </source>
</evidence>
<protein>
    <recommendedName>
        <fullName evidence="6 12">3-deoxy-D-manno-octulosonate 8-phosphate phosphatase KdsC</fullName>
        <ecNumber evidence="5 12">3.1.3.45</ecNumber>
    </recommendedName>
    <alternativeName>
        <fullName evidence="11 12">KDO 8-P phosphatase</fullName>
    </alternativeName>
</protein>
<dbReference type="PANTHER" id="PTHR21485:SF6">
    <property type="entry name" value="N-ACYLNEURAMINATE CYTIDYLYLTRANSFERASE-RELATED"/>
    <property type="match status" value="1"/>
</dbReference>
<feature type="binding site" evidence="13">
    <location>
        <position position="110"/>
    </location>
    <ligand>
        <name>Mg(2+)</name>
        <dbReference type="ChEBI" id="CHEBI:18420"/>
    </ligand>
</feature>
<evidence type="ECO:0000256" key="2">
    <source>
        <dbReference type="ARBA" id="ARBA00001946"/>
    </source>
</evidence>
<evidence type="ECO:0000256" key="10">
    <source>
        <dbReference type="ARBA" id="ARBA00022985"/>
    </source>
</evidence>
<dbReference type="Pfam" id="PF08282">
    <property type="entry name" value="Hydrolase_3"/>
    <property type="match status" value="1"/>
</dbReference>
<feature type="binding site" evidence="13">
    <location>
        <position position="17"/>
    </location>
    <ligand>
        <name>Mg(2+)</name>
        <dbReference type="ChEBI" id="CHEBI:18420"/>
    </ligand>
</feature>
<evidence type="ECO:0000256" key="7">
    <source>
        <dbReference type="ARBA" id="ARBA00022723"/>
    </source>
</evidence>
<keyword evidence="10 12" id="KW-0448">Lipopolysaccharide biosynthesis</keyword>
<keyword evidence="8 12" id="KW-0378">Hydrolase</keyword>
<dbReference type="EMBL" id="AONC01000012">
    <property type="protein sequence ID" value="EXJ16379.1"/>
    <property type="molecule type" value="Genomic_DNA"/>
</dbReference>
<dbReference type="GO" id="GO:0046872">
    <property type="term" value="F:metal ion binding"/>
    <property type="evidence" value="ECO:0007669"/>
    <property type="project" value="UniProtKB-UniRule"/>
</dbReference>
<dbReference type="GO" id="GO:0009103">
    <property type="term" value="P:lipopolysaccharide biosynthetic process"/>
    <property type="evidence" value="ECO:0007669"/>
    <property type="project" value="UniProtKB-UniRule"/>
</dbReference>
<dbReference type="PATRIC" id="fig|1249627.3.peg.910"/>
<dbReference type="GO" id="GO:0008781">
    <property type="term" value="F:N-acylneuraminate cytidylyltransferase activity"/>
    <property type="evidence" value="ECO:0007669"/>
    <property type="project" value="TreeGrafter"/>
</dbReference>
<dbReference type="SFLD" id="SFLDF00036">
    <property type="entry name" value="deoxy-d-mannose-octulosonate_8"/>
    <property type="match status" value="1"/>
</dbReference>
<dbReference type="STRING" id="1249627.D779_0313"/>
<sequence>MQDIRERASRIRLVIFDVDGVLTDGSLYLGDDGLEYKAFHSRDGHGMVMLQETGVRLAVITGRSSQVVQMRMASLGISEVYQGHRDKRPPYEELKQRLDLQDEAIAYVGDDLVDLPVMRHVGLAVAVADAHPRVREQAHWTTDASGGRGAAREVCELILEAQGNLERVMERYR</sequence>
<evidence type="ECO:0000256" key="11">
    <source>
        <dbReference type="ARBA" id="ARBA00031051"/>
    </source>
</evidence>
<dbReference type="SFLD" id="SFLDG01136">
    <property type="entry name" value="C1.6:_Phosphoserine_Phosphatas"/>
    <property type="match status" value="1"/>
</dbReference>
<organism evidence="14 15">
    <name type="scientific">Imhoffiella purpurea</name>
    <dbReference type="NCBI Taxonomy" id="1249627"/>
    <lineage>
        <taxon>Bacteria</taxon>
        <taxon>Pseudomonadati</taxon>
        <taxon>Pseudomonadota</taxon>
        <taxon>Gammaproteobacteria</taxon>
        <taxon>Chromatiales</taxon>
        <taxon>Chromatiaceae</taxon>
        <taxon>Imhoffiella</taxon>
    </lineage>
</organism>
<dbReference type="InterPro" id="IPR006549">
    <property type="entry name" value="HAD-SF_hydro_IIIA"/>
</dbReference>
<feature type="binding site" evidence="13">
    <location>
        <position position="19"/>
    </location>
    <ligand>
        <name>substrate</name>
    </ligand>
</feature>
<dbReference type="PIRSF" id="PIRSF006118">
    <property type="entry name" value="KDO8-P_Ptase"/>
    <property type="match status" value="1"/>
</dbReference>
<evidence type="ECO:0000256" key="1">
    <source>
        <dbReference type="ARBA" id="ARBA00000898"/>
    </source>
</evidence>
<comment type="subunit">
    <text evidence="4 12">Homotetramer.</text>
</comment>
<dbReference type="OrthoDB" id="9805604at2"/>
<reference evidence="14 15" key="1">
    <citation type="submission" date="2012-11" db="EMBL/GenBank/DDBJ databases">
        <title>Genome assembly of Thiorhodococcus sp. AK35.</title>
        <authorList>
            <person name="Nupur N."/>
            <person name="Khatri I."/>
            <person name="Subramanian S."/>
            <person name="Pinnaka A."/>
        </authorList>
    </citation>
    <scope>NUCLEOTIDE SEQUENCE [LARGE SCALE GENOMIC DNA]</scope>
    <source>
        <strain evidence="14 15">AK35</strain>
    </source>
</reference>
<evidence type="ECO:0000256" key="3">
    <source>
        <dbReference type="ARBA" id="ARBA00005893"/>
    </source>
</evidence>
<accession>W9VAC3</accession>
<gene>
    <name evidence="14" type="ORF">D779_0313</name>
</gene>
<dbReference type="Proteomes" id="UP000019460">
    <property type="component" value="Unassembled WGS sequence"/>
</dbReference>
<dbReference type="SUPFAM" id="SSF56784">
    <property type="entry name" value="HAD-like"/>
    <property type="match status" value="1"/>
</dbReference>
<dbReference type="FunFam" id="3.40.50.1000:FF:000029">
    <property type="entry name" value="3-deoxy-D-manno-octulosonate 8-phosphate phosphatase KdsC"/>
    <property type="match status" value="1"/>
</dbReference>
<evidence type="ECO:0000256" key="4">
    <source>
        <dbReference type="ARBA" id="ARBA00011881"/>
    </source>
</evidence>
<dbReference type="InterPro" id="IPR050793">
    <property type="entry name" value="CMP-NeuNAc_synthase"/>
</dbReference>
<comment type="cofactor">
    <cofactor evidence="2 12 13">
        <name>Mg(2+)</name>
        <dbReference type="ChEBI" id="CHEBI:18420"/>
    </cofactor>
</comment>
<evidence type="ECO:0000313" key="15">
    <source>
        <dbReference type="Proteomes" id="UP000019460"/>
    </source>
</evidence>
<evidence type="ECO:0000256" key="13">
    <source>
        <dbReference type="PIRSR" id="PIRSR006118-2"/>
    </source>
</evidence>
<dbReference type="RefSeq" id="WP_043750009.1">
    <property type="nucleotide sequence ID" value="NZ_AONC01000012.1"/>
</dbReference>
<evidence type="ECO:0000256" key="5">
    <source>
        <dbReference type="ARBA" id="ARBA00013066"/>
    </source>
</evidence>
<dbReference type="InterPro" id="IPR036412">
    <property type="entry name" value="HAD-like_sf"/>
</dbReference>
<comment type="caution">
    <text evidence="14">The sequence shown here is derived from an EMBL/GenBank/DDBJ whole genome shotgun (WGS) entry which is preliminary data.</text>
</comment>
<keyword evidence="9 12" id="KW-0460">Magnesium</keyword>
<evidence type="ECO:0000256" key="9">
    <source>
        <dbReference type="ARBA" id="ARBA00022842"/>
    </source>
</evidence>
<evidence type="ECO:0000256" key="12">
    <source>
        <dbReference type="PIRNR" id="PIRNR006118"/>
    </source>
</evidence>
<dbReference type="InterPro" id="IPR023214">
    <property type="entry name" value="HAD_sf"/>
</dbReference>
<comment type="catalytic activity">
    <reaction evidence="1 12">
        <text>3-deoxy-alpha-D-manno-2-octulosonate-8-phosphate + H2O = 3-deoxy-alpha-D-manno-oct-2-ulosonate + phosphate</text>
        <dbReference type="Rhea" id="RHEA:11500"/>
        <dbReference type="ChEBI" id="CHEBI:15377"/>
        <dbReference type="ChEBI" id="CHEBI:43474"/>
        <dbReference type="ChEBI" id="CHEBI:85985"/>
        <dbReference type="ChEBI" id="CHEBI:85986"/>
        <dbReference type="EC" id="3.1.3.45"/>
    </reaction>
</comment>
<name>W9VAC3_9GAMM</name>
<evidence type="ECO:0000313" key="14">
    <source>
        <dbReference type="EMBL" id="EXJ16379.1"/>
    </source>
</evidence>
<dbReference type="GO" id="GO:0019143">
    <property type="term" value="F:3-deoxy-manno-octulosonate-8-phosphatase activity"/>
    <property type="evidence" value="ECO:0007669"/>
    <property type="project" value="UniProtKB-UniRule"/>
</dbReference>
<evidence type="ECO:0000256" key="8">
    <source>
        <dbReference type="ARBA" id="ARBA00022801"/>
    </source>
</evidence>
<comment type="similarity">
    <text evidence="3 12">Belongs to the KdsC family.</text>
</comment>
<proteinExistence type="inferred from homology"/>
<dbReference type="SFLD" id="SFLDS00003">
    <property type="entry name" value="Haloacid_Dehalogenase"/>
    <property type="match status" value="1"/>
</dbReference>
<dbReference type="PANTHER" id="PTHR21485">
    <property type="entry name" value="HAD SUPERFAMILY MEMBERS CMAS AND KDSC"/>
    <property type="match status" value="1"/>
</dbReference>
<keyword evidence="15" id="KW-1185">Reference proteome</keyword>
<dbReference type="NCBIfam" id="TIGR01670">
    <property type="entry name" value="KdsC-phosphatas"/>
    <property type="match status" value="1"/>
</dbReference>
<comment type="function">
    <text evidence="12">Catalyzes the hydrolysis of 3-deoxy-D-manno-octulosonate 8-phosphate (KDO 8-P) to 3-deoxy-D-manno-octulosonate (KDO) and inorganic phosphate.</text>
</comment>
<dbReference type="CDD" id="cd01630">
    <property type="entry name" value="HAD_KDO-like"/>
    <property type="match status" value="1"/>
</dbReference>
<dbReference type="NCBIfam" id="NF007019">
    <property type="entry name" value="PRK09484.1"/>
    <property type="match status" value="1"/>
</dbReference>
<dbReference type="Gene3D" id="3.40.50.1000">
    <property type="entry name" value="HAD superfamily/HAD-like"/>
    <property type="match status" value="1"/>
</dbReference>
<dbReference type="InterPro" id="IPR010023">
    <property type="entry name" value="KdsC_fam"/>
</dbReference>
<keyword evidence="7 12" id="KW-0479">Metal-binding</keyword>
<dbReference type="NCBIfam" id="TIGR01662">
    <property type="entry name" value="HAD-SF-IIIA"/>
    <property type="match status" value="1"/>
</dbReference>
<dbReference type="AlphaFoldDB" id="W9VAC3"/>
<dbReference type="EC" id="3.1.3.45" evidence="5 12"/>
<dbReference type="SFLD" id="SFLDG01138">
    <property type="entry name" value="C1.6.2:_Deoxy-d-mannose-octulo"/>
    <property type="match status" value="1"/>
</dbReference>